<dbReference type="GO" id="GO:0047804">
    <property type="term" value="F:cysteine-S-conjugate beta-lyase activity"/>
    <property type="evidence" value="ECO:0007669"/>
    <property type="project" value="UniProtKB-EC"/>
</dbReference>
<proteinExistence type="inferred from homology"/>
<dbReference type="InterPro" id="IPR000277">
    <property type="entry name" value="Cys/Met-Metab_PyrdxlP-dep_enz"/>
</dbReference>
<dbReference type="FunFam" id="3.90.1150.10:FF:000033">
    <property type="entry name" value="Cystathionine gamma-synthase"/>
    <property type="match status" value="1"/>
</dbReference>
<dbReference type="GO" id="GO:0019346">
    <property type="term" value="P:transsulfuration"/>
    <property type="evidence" value="ECO:0007669"/>
    <property type="project" value="InterPro"/>
</dbReference>
<dbReference type="PANTHER" id="PTHR11808">
    <property type="entry name" value="TRANS-SULFURATION ENZYME FAMILY MEMBER"/>
    <property type="match status" value="1"/>
</dbReference>
<sequence>MSHSFQTKLLHNRHKFDKSNGAVSVPIQHASTFHQPDIDSFGKYDYGRSANPTREALEETIAHLEEGTRGFAFSSGMAAISTAFLLLSQGDHVLISEDVYGGTYRMVSEVLTRYGVEHTFVDMTNLEKVKAAIQANTKLFYVETPSNPLLKVTDIAAISTLAKSIDACTFVDNTFLTPALQKPLELGADLVLHSATKFLSGHSDVVAGLAVAKNPVLADRLAFLQNSFGAVLGVQDAWLVLRGLKTLHVRLEQSQKSAYKIASYLEKHPAVKKVYFPGLTTHPGFTLQHRQAQGPGAVLSFELHSEEDLRKFVGKVEIPVFAVSLGAVESILSFPAKMSHAAMPEAERLKRGISNSLLRLSVGLECAEDLIEDFEQAFQHTSTAASENQEQRRIIHGNLR</sequence>
<evidence type="ECO:0000313" key="10">
    <source>
        <dbReference type="EMBL" id="TYS63464.1"/>
    </source>
</evidence>
<dbReference type="Gene3D" id="3.90.1150.10">
    <property type="entry name" value="Aspartate Aminotransferase, domain 1"/>
    <property type="match status" value="1"/>
</dbReference>
<dbReference type="PROSITE" id="PS00868">
    <property type="entry name" value="CYS_MET_METAB_PP"/>
    <property type="match status" value="1"/>
</dbReference>
<dbReference type="Gene3D" id="3.40.640.10">
    <property type="entry name" value="Type I PLP-dependent aspartate aminotransferase-like (Major domain)"/>
    <property type="match status" value="1"/>
</dbReference>
<dbReference type="AlphaFoldDB" id="A0A5D4SME8"/>
<dbReference type="EMBL" id="VTEV01000010">
    <property type="protein sequence ID" value="TYS63464.1"/>
    <property type="molecule type" value="Genomic_DNA"/>
</dbReference>
<dbReference type="PANTHER" id="PTHR11808:SF50">
    <property type="entry name" value="CYSTATHIONINE BETA-LYASE"/>
    <property type="match status" value="1"/>
</dbReference>
<evidence type="ECO:0000256" key="3">
    <source>
        <dbReference type="ARBA" id="ARBA00012224"/>
    </source>
</evidence>
<dbReference type="RefSeq" id="WP_148989880.1">
    <property type="nucleotide sequence ID" value="NZ_VTEV01000010.1"/>
</dbReference>
<dbReference type="InterPro" id="IPR054542">
    <property type="entry name" value="Cys_met_metab_PP"/>
</dbReference>
<comment type="cofactor">
    <cofactor evidence="1 9">
        <name>pyridoxal 5'-phosphate</name>
        <dbReference type="ChEBI" id="CHEBI:597326"/>
    </cofactor>
</comment>
<reference evidence="10 11" key="1">
    <citation type="submission" date="2019-08" db="EMBL/GenBank/DDBJ databases">
        <title>Bacillus genomes from the desert of Cuatro Cienegas, Coahuila.</title>
        <authorList>
            <person name="Olmedo-Alvarez G."/>
        </authorList>
    </citation>
    <scope>NUCLEOTIDE SEQUENCE [LARGE SCALE GENOMIC DNA]</scope>
    <source>
        <strain evidence="10 11">CH28_1T</strain>
    </source>
</reference>
<dbReference type="GO" id="GO:0005737">
    <property type="term" value="C:cytoplasm"/>
    <property type="evidence" value="ECO:0007669"/>
    <property type="project" value="TreeGrafter"/>
</dbReference>
<evidence type="ECO:0000256" key="7">
    <source>
        <dbReference type="ARBA" id="ARBA00023239"/>
    </source>
</evidence>
<accession>A0A5D4SME8</accession>
<dbReference type="NCBIfam" id="NF005976">
    <property type="entry name" value="PRK08064.1"/>
    <property type="match status" value="1"/>
</dbReference>
<dbReference type="Pfam" id="PF01053">
    <property type="entry name" value="Cys_Met_Meta_PP"/>
    <property type="match status" value="1"/>
</dbReference>
<comment type="caution">
    <text evidence="10">The sequence shown here is derived from an EMBL/GenBank/DDBJ whole genome shotgun (WGS) entry which is preliminary data.</text>
</comment>
<feature type="modified residue" description="N6-(pyridoxal phosphate)lysine" evidence="8">
    <location>
        <position position="197"/>
    </location>
</feature>
<evidence type="ECO:0000256" key="1">
    <source>
        <dbReference type="ARBA" id="ARBA00001933"/>
    </source>
</evidence>
<keyword evidence="6" id="KW-0486">Methionine biosynthesis</keyword>
<dbReference type="InterPro" id="IPR015424">
    <property type="entry name" value="PyrdxlP-dep_Trfase"/>
</dbReference>
<gene>
    <name evidence="10" type="primary">metC</name>
    <name evidence="10" type="ORF">FZC76_19785</name>
</gene>
<evidence type="ECO:0000256" key="9">
    <source>
        <dbReference type="RuleBase" id="RU362118"/>
    </source>
</evidence>
<dbReference type="InterPro" id="IPR015421">
    <property type="entry name" value="PyrdxlP-dep_Trfase_major"/>
</dbReference>
<evidence type="ECO:0000256" key="8">
    <source>
        <dbReference type="PIRSR" id="PIRSR001434-2"/>
    </source>
</evidence>
<dbReference type="SUPFAM" id="SSF53383">
    <property type="entry name" value="PLP-dependent transferases"/>
    <property type="match status" value="1"/>
</dbReference>
<dbReference type="GO" id="GO:0030170">
    <property type="term" value="F:pyridoxal phosphate binding"/>
    <property type="evidence" value="ECO:0007669"/>
    <property type="project" value="InterPro"/>
</dbReference>
<evidence type="ECO:0000313" key="11">
    <source>
        <dbReference type="Proteomes" id="UP000322524"/>
    </source>
</evidence>
<dbReference type="CDD" id="cd00614">
    <property type="entry name" value="CGS_like"/>
    <property type="match status" value="1"/>
</dbReference>
<dbReference type="InterPro" id="IPR015422">
    <property type="entry name" value="PyrdxlP-dep_Trfase_small"/>
</dbReference>
<evidence type="ECO:0000256" key="6">
    <source>
        <dbReference type="ARBA" id="ARBA00023167"/>
    </source>
</evidence>
<evidence type="ECO:0000256" key="2">
    <source>
        <dbReference type="ARBA" id="ARBA00009077"/>
    </source>
</evidence>
<keyword evidence="5 8" id="KW-0663">Pyridoxal phosphate</keyword>
<evidence type="ECO:0000256" key="5">
    <source>
        <dbReference type="ARBA" id="ARBA00022898"/>
    </source>
</evidence>
<evidence type="ECO:0000256" key="4">
    <source>
        <dbReference type="ARBA" id="ARBA00022605"/>
    </source>
</evidence>
<comment type="similarity">
    <text evidence="2 9">Belongs to the trans-sulfuration enzymes family.</text>
</comment>
<dbReference type="PIRSF" id="PIRSF001434">
    <property type="entry name" value="CGS"/>
    <property type="match status" value="1"/>
</dbReference>
<name>A0A5D4SME8_9BACI</name>
<dbReference type="EC" id="4.4.1.13" evidence="3"/>
<dbReference type="GO" id="GO:0009086">
    <property type="term" value="P:methionine biosynthetic process"/>
    <property type="evidence" value="ECO:0007669"/>
    <property type="project" value="UniProtKB-KW"/>
</dbReference>
<dbReference type="FunFam" id="3.40.640.10:FF:000009">
    <property type="entry name" value="Cystathionine gamma-synthase homolog"/>
    <property type="match status" value="1"/>
</dbReference>
<dbReference type="STRING" id="79883.GCA_001636495_00345"/>
<dbReference type="Proteomes" id="UP000322524">
    <property type="component" value="Unassembled WGS sequence"/>
</dbReference>
<dbReference type="OrthoDB" id="9803887at2"/>
<protein>
    <recommendedName>
        <fullName evidence="3">cysteine-S-conjugate beta-lyase</fullName>
        <ecNumber evidence="3">4.4.1.13</ecNumber>
    </recommendedName>
</protein>
<keyword evidence="4" id="KW-0028">Amino-acid biosynthesis</keyword>
<keyword evidence="7 10" id="KW-0456">Lyase</keyword>
<organism evidence="10 11">
    <name type="scientific">Sutcliffiella horikoshii</name>
    <dbReference type="NCBI Taxonomy" id="79883"/>
    <lineage>
        <taxon>Bacteria</taxon>
        <taxon>Bacillati</taxon>
        <taxon>Bacillota</taxon>
        <taxon>Bacilli</taxon>
        <taxon>Bacillales</taxon>
        <taxon>Bacillaceae</taxon>
        <taxon>Sutcliffiella</taxon>
    </lineage>
</organism>